<dbReference type="Pfam" id="PF17765">
    <property type="entry name" value="MLTR_LBD"/>
    <property type="match status" value="1"/>
</dbReference>
<dbReference type="InterPro" id="IPR001387">
    <property type="entry name" value="Cro/C1-type_HTH"/>
</dbReference>
<dbReference type="InterPro" id="IPR010982">
    <property type="entry name" value="Lambda_DNA-bd_dom_sf"/>
</dbReference>
<dbReference type="Gene3D" id="1.10.260.40">
    <property type="entry name" value="lambda repressor-like DNA-binding domains"/>
    <property type="match status" value="1"/>
</dbReference>
<evidence type="ECO:0000259" key="1">
    <source>
        <dbReference type="PROSITE" id="PS50943"/>
    </source>
</evidence>
<dbReference type="AlphaFoldDB" id="H0E1G2"/>
<name>H0E1G2_9ACTN</name>
<dbReference type="PANTHER" id="PTHR35010">
    <property type="entry name" value="BLL4672 PROTEIN-RELATED"/>
    <property type="match status" value="1"/>
</dbReference>
<proteinExistence type="predicted"/>
<dbReference type="Pfam" id="PF13560">
    <property type="entry name" value="HTH_31"/>
    <property type="match status" value="1"/>
</dbReference>
<dbReference type="OrthoDB" id="2959414at2"/>
<dbReference type="PANTHER" id="PTHR35010:SF4">
    <property type="entry name" value="BLL5781 PROTEIN"/>
    <property type="match status" value="1"/>
</dbReference>
<dbReference type="SMART" id="SM00530">
    <property type="entry name" value="HTH_XRE"/>
    <property type="match status" value="1"/>
</dbReference>
<evidence type="ECO:0000313" key="3">
    <source>
        <dbReference type="Proteomes" id="UP000005143"/>
    </source>
</evidence>
<comment type="caution">
    <text evidence="2">The sequence shown here is derived from an EMBL/GenBank/DDBJ whole genome shotgun (WGS) entry which is preliminary data.</text>
</comment>
<dbReference type="EMBL" id="AGUD01000021">
    <property type="protein sequence ID" value="EHN12481.1"/>
    <property type="molecule type" value="Genomic_DNA"/>
</dbReference>
<reference evidence="2 3" key="1">
    <citation type="journal article" date="2013" name="Biodegradation">
        <title>Quantitative proteomic analysis of ibuprofen-degrading Patulibacter sp. strain I11.</title>
        <authorList>
            <person name="Almeida B."/>
            <person name="Kjeldal H."/>
            <person name="Lolas I."/>
            <person name="Knudsen A.D."/>
            <person name="Carvalho G."/>
            <person name="Nielsen K.L."/>
            <person name="Barreto Crespo M.T."/>
            <person name="Stensballe A."/>
            <person name="Nielsen J.L."/>
        </authorList>
    </citation>
    <scope>NUCLEOTIDE SEQUENCE [LARGE SCALE GENOMIC DNA]</scope>
    <source>
        <strain evidence="2 3">I11</strain>
    </source>
</reference>
<accession>H0E1G2</accession>
<dbReference type="PATRIC" id="fig|1097667.3.peg.621"/>
<dbReference type="GO" id="GO:0003677">
    <property type="term" value="F:DNA binding"/>
    <property type="evidence" value="ECO:0007669"/>
    <property type="project" value="InterPro"/>
</dbReference>
<dbReference type="SUPFAM" id="SSF47413">
    <property type="entry name" value="lambda repressor-like DNA-binding domains"/>
    <property type="match status" value="1"/>
</dbReference>
<protein>
    <submittedName>
        <fullName evidence="2">Putative transcriptional regulatory protein XRE family</fullName>
    </submittedName>
</protein>
<gene>
    <name evidence="2" type="ORF">PAI11_06240</name>
</gene>
<dbReference type="RefSeq" id="WP_007570767.1">
    <property type="nucleotide sequence ID" value="NZ_AGUD01000021.1"/>
</dbReference>
<sequence length="267" mass="29635">MALATPTPRVGELLRDWRQRRNLSQMEVSLDSAVSSRHLSFIETGRARPSREMVLHLAERLEVPLRERNRLLLAAGFAPEYRERSLEDEEMAPVRGALDRFLKAHEPFPAIVVDGGWNMVAGNAAIGLLIEEIAPELLADPPPNALRLTLHPDGMAPRIVNFAEWSGHLMHRLRRAAAITADAGLRGLHDELAEYPDVRLDPPQGHGVGEEIVLPLRLRRGDDVLELFSTMTTFGSAVDITLTELSVEAFYPADERTAQLLRQAVGA</sequence>
<dbReference type="InterPro" id="IPR041413">
    <property type="entry name" value="MLTR_LBD"/>
</dbReference>
<dbReference type="CDD" id="cd00093">
    <property type="entry name" value="HTH_XRE"/>
    <property type="match status" value="1"/>
</dbReference>
<evidence type="ECO:0000313" key="2">
    <source>
        <dbReference type="EMBL" id="EHN12481.1"/>
    </source>
</evidence>
<dbReference type="PROSITE" id="PS50943">
    <property type="entry name" value="HTH_CROC1"/>
    <property type="match status" value="1"/>
</dbReference>
<keyword evidence="3" id="KW-1185">Reference proteome</keyword>
<organism evidence="2 3">
    <name type="scientific">Patulibacter medicamentivorans</name>
    <dbReference type="NCBI Taxonomy" id="1097667"/>
    <lineage>
        <taxon>Bacteria</taxon>
        <taxon>Bacillati</taxon>
        <taxon>Actinomycetota</taxon>
        <taxon>Thermoleophilia</taxon>
        <taxon>Solirubrobacterales</taxon>
        <taxon>Patulibacteraceae</taxon>
        <taxon>Patulibacter</taxon>
    </lineage>
</organism>
<dbReference type="Proteomes" id="UP000005143">
    <property type="component" value="Unassembled WGS sequence"/>
</dbReference>
<dbReference type="Gene3D" id="3.30.450.180">
    <property type="match status" value="1"/>
</dbReference>
<feature type="domain" description="HTH cro/C1-type" evidence="1">
    <location>
        <begin position="14"/>
        <end position="68"/>
    </location>
</feature>